<dbReference type="AlphaFoldDB" id="A0A833QK90"/>
<dbReference type="PROSITE" id="PS51671">
    <property type="entry name" value="ACT"/>
    <property type="match status" value="1"/>
</dbReference>
<comment type="caution">
    <text evidence="4">The sequence shown here is derived from an EMBL/GenBank/DDBJ whole genome shotgun (WGS) entry which is preliminary data.</text>
</comment>
<dbReference type="GO" id="GO:0016597">
    <property type="term" value="F:amino acid binding"/>
    <property type="evidence" value="ECO:0007669"/>
    <property type="project" value="UniProtKB-UniRule"/>
</dbReference>
<dbReference type="PANTHER" id="PTHR31096">
    <property type="entry name" value="ACT DOMAIN-CONTAINING PROTEIN ACR4-RELATED"/>
    <property type="match status" value="1"/>
</dbReference>
<evidence type="ECO:0000259" key="3">
    <source>
        <dbReference type="PROSITE" id="PS51671"/>
    </source>
</evidence>
<dbReference type="Proteomes" id="UP000623129">
    <property type="component" value="Unassembled WGS sequence"/>
</dbReference>
<reference evidence="4" key="1">
    <citation type="submission" date="2020-01" db="EMBL/GenBank/DDBJ databases">
        <title>Genome sequence of Kobresia littledalei, the first chromosome-level genome in the family Cyperaceae.</title>
        <authorList>
            <person name="Qu G."/>
        </authorList>
    </citation>
    <scope>NUCLEOTIDE SEQUENCE</scope>
    <source>
        <strain evidence="4">C.B.Clarke</strain>
        <tissue evidence="4">Leaf</tissue>
    </source>
</reference>
<sequence>MVNQAGLEYYIRHIDGNPLNSEAEKERLIQCLEAAIKRRTSEGLELELRTEDRVGLLSDITRIFRENGLTIKRAKISTDRGEVVDTFYLSEASGSPVEAKTIESIQTQIGQQMMLQVKHNPILESNNKKASNANGAGIFFLGNIFKHPFPGIQLIRPCS</sequence>
<accession>A0A833QK90</accession>
<evidence type="ECO:0000256" key="2">
    <source>
        <dbReference type="RuleBase" id="RU369043"/>
    </source>
</evidence>
<dbReference type="InterPro" id="IPR002912">
    <property type="entry name" value="ACT_dom"/>
</dbReference>
<feature type="domain" description="ACT" evidence="3">
    <location>
        <begin position="45"/>
        <end position="125"/>
    </location>
</feature>
<dbReference type="PANTHER" id="PTHR31096:SF55">
    <property type="entry name" value="ACT DOMAIN-CONTAINING PROTEIN ACR6"/>
    <property type="match status" value="1"/>
</dbReference>
<proteinExistence type="predicted"/>
<evidence type="ECO:0000313" key="4">
    <source>
        <dbReference type="EMBL" id="KAF3323617.1"/>
    </source>
</evidence>
<dbReference type="EMBL" id="SWLB01000023">
    <property type="protein sequence ID" value="KAF3323617.1"/>
    <property type="molecule type" value="Genomic_DNA"/>
</dbReference>
<dbReference type="InterPro" id="IPR045865">
    <property type="entry name" value="ACT-like_dom_sf"/>
</dbReference>
<comment type="function">
    <text evidence="2">Binds amino acids.</text>
</comment>
<keyword evidence="5" id="KW-1185">Reference proteome</keyword>
<evidence type="ECO:0000313" key="5">
    <source>
        <dbReference type="Proteomes" id="UP000623129"/>
    </source>
</evidence>
<organism evidence="4 5">
    <name type="scientific">Carex littledalei</name>
    <dbReference type="NCBI Taxonomy" id="544730"/>
    <lineage>
        <taxon>Eukaryota</taxon>
        <taxon>Viridiplantae</taxon>
        <taxon>Streptophyta</taxon>
        <taxon>Embryophyta</taxon>
        <taxon>Tracheophyta</taxon>
        <taxon>Spermatophyta</taxon>
        <taxon>Magnoliopsida</taxon>
        <taxon>Liliopsida</taxon>
        <taxon>Poales</taxon>
        <taxon>Cyperaceae</taxon>
        <taxon>Cyperoideae</taxon>
        <taxon>Cariceae</taxon>
        <taxon>Carex</taxon>
        <taxon>Carex subgen. Euthyceras</taxon>
    </lineage>
</organism>
<evidence type="ECO:0000256" key="1">
    <source>
        <dbReference type="ARBA" id="ARBA00022737"/>
    </source>
</evidence>
<dbReference type="Gene3D" id="3.30.70.260">
    <property type="match status" value="1"/>
</dbReference>
<dbReference type="OrthoDB" id="1734184at2759"/>
<name>A0A833QK90_9POAL</name>
<dbReference type="Pfam" id="PF01842">
    <property type="entry name" value="ACT"/>
    <property type="match status" value="1"/>
</dbReference>
<dbReference type="InterPro" id="IPR040217">
    <property type="entry name" value="ACR1-12"/>
</dbReference>
<gene>
    <name evidence="4" type="ORF">FCM35_KLT12348</name>
</gene>
<dbReference type="SUPFAM" id="SSF55021">
    <property type="entry name" value="ACT-like"/>
    <property type="match status" value="1"/>
</dbReference>
<protein>
    <recommendedName>
        <fullName evidence="2">ACT domain-containing protein ACR</fullName>
    </recommendedName>
    <alternativeName>
        <fullName evidence="2">Protein ACT DOMAIN REPEATS</fullName>
    </alternativeName>
</protein>
<keyword evidence="1 2" id="KW-0677">Repeat</keyword>